<feature type="region of interest" description="Disordered" evidence="1">
    <location>
        <begin position="348"/>
        <end position="485"/>
    </location>
</feature>
<feature type="region of interest" description="Disordered" evidence="1">
    <location>
        <begin position="1025"/>
        <end position="1060"/>
    </location>
</feature>
<feature type="compositionally biased region" description="Polar residues" evidence="1">
    <location>
        <begin position="127"/>
        <end position="144"/>
    </location>
</feature>
<feature type="region of interest" description="Disordered" evidence="1">
    <location>
        <begin position="560"/>
        <end position="591"/>
    </location>
</feature>
<feature type="compositionally biased region" description="Polar residues" evidence="1">
    <location>
        <begin position="426"/>
        <end position="459"/>
    </location>
</feature>
<feature type="compositionally biased region" description="Basic and acidic residues" evidence="1">
    <location>
        <begin position="874"/>
        <end position="894"/>
    </location>
</feature>
<feature type="region of interest" description="Disordered" evidence="1">
    <location>
        <begin position="938"/>
        <end position="981"/>
    </location>
</feature>
<feature type="region of interest" description="Disordered" evidence="1">
    <location>
        <begin position="124"/>
        <end position="144"/>
    </location>
</feature>
<evidence type="ECO:0000313" key="3">
    <source>
        <dbReference type="Proteomes" id="UP001214628"/>
    </source>
</evidence>
<organism evidence="2 3">
    <name type="scientific">Malassezia psittaci</name>
    <dbReference type="NCBI Taxonomy" id="1821823"/>
    <lineage>
        <taxon>Eukaryota</taxon>
        <taxon>Fungi</taxon>
        <taxon>Dikarya</taxon>
        <taxon>Basidiomycota</taxon>
        <taxon>Ustilaginomycotina</taxon>
        <taxon>Malasseziomycetes</taxon>
        <taxon>Malasseziales</taxon>
        <taxon>Malasseziaceae</taxon>
        <taxon>Malassezia</taxon>
    </lineage>
</organism>
<feature type="compositionally biased region" description="Polar residues" evidence="1">
    <location>
        <begin position="645"/>
        <end position="658"/>
    </location>
</feature>
<feature type="compositionally biased region" description="Basic residues" evidence="1">
    <location>
        <begin position="308"/>
        <end position="318"/>
    </location>
</feature>
<protein>
    <submittedName>
        <fullName evidence="2">Uncharacterized protein</fullName>
    </submittedName>
</protein>
<accession>A0AAF0F8J9</accession>
<feature type="region of interest" description="Disordered" evidence="1">
    <location>
        <begin position="702"/>
        <end position="724"/>
    </location>
</feature>
<proteinExistence type="predicted"/>
<sequence length="1085" mass="117957">MQANLFPGVSALLRSPGGKEISIRDIEVMLHHQRAIVGGSPSATNQDCLSVAEELLVIQRLKQHEDYLHTSGLSNAFASGTDGFGALLTPETSTWDLGVFQENLRRGVEQIVRCIRQNRDVPERTNYDSFSESGPSRTPSQYARQTEQVNHMVNVLQDAYFSLTRQSSAKSTQDQSSTSLYQDTTGSHSDQLPLSGNHHQETRQGYALNAMQRNVPSTLPSNYDQMRSATSSRILDFREFSNPPTTNRSISHGPGTTPGLDTSTDAEPTSMSSEERAALRTQQLTEALKPKSSSREESAPGLKWTRSLTRRKSRKRLNRAISNPHLVSTTQNLENAIDLVNLPQSHTPATALKGVTQTTRTVNPNNESSRTASSTGSFNAMSSSQLPPSTPYQSSGSGNLLPDAREMSQSSHSHLDSAHVDAGLINTPTFSTQPHNFPPSNMTKTSESVFASSGASTPHQAEASPYLQEPTSQSPPMIHNRSPNKTSHRVFDGYATAEMSPSSKVSSLENTGPVTSTASVRKSLLINMGIQDASPSVHPASLPSQASPTAEAHLDTLPSTALPNESHAMQSSASPQLAPAGVQSANTSPTGLLYSLQPSDFVSSPKSSEISTRKQFDGASPRVDSGAMTSSPALSLPYSPRMRASNESSPAMPITTSVPGLGAIQSPTFATSSEDRTSPNTSFFSTKSVIEYPSPSRRLTEMNHHDRQVSQAASHDSYATSRVRDSTAGDVITFPNENDLDEERSDANTELAHETIATQPILSTPRKRVTPLTSQSNVDQSPMGLNTSTSYGDSVYDMYMSPARTTDEDGLFKKTGILSLRDDDPRASHFVRMSKNFDKPIGVDSRSSLRQGRSDNPIWQVVAGLHDRTSMYSEMDHESKRFSDLSNLSRKDQSTRPLSDHSNYTEQEDADEADRALFKSARSVQPLMPVFADFDSIALPNDQPTPHLSPERKQSANSSSRDAFFEPSIPSRAARSSTSTVEKAEVPVQVVYYNDDELPEIMERIAQGNSSARIEFRRRSAYVGAPTSATGTSEPATPLSDPATSSHAEEAEDFAKSEENNQIAKVEQSILSMLRPTFASLRNFS</sequence>
<evidence type="ECO:0000256" key="1">
    <source>
        <dbReference type="SAM" id="MobiDB-lite"/>
    </source>
</evidence>
<feature type="compositionally biased region" description="Polar residues" evidence="1">
    <location>
        <begin position="259"/>
        <end position="272"/>
    </location>
</feature>
<feature type="compositionally biased region" description="Polar residues" evidence="1">
    <location>
        <begin position="895"/>
        <end position="905"/>
    </location>
</feature>
<feature type="region of interest" description="Disordered" evidence="1">
    <location>
        <begin position="603"/>
        <end position="689"/>
    </location>
</feature>
<keyword evidence="3" id="KW-1185">Reference proteome</keyword>
<feature type="compositionally biased region" description="Polar residues" evidence="1">
    <location>
        <begin position="355"/>
        <end position="398"/>
    </location>
</feature>
<name>A0AAF0F8J9_9BASI</name>
<feature type="region of interest" description="Disordered" evidence="1">
    <location>
        <begin position="239"/>
        <end position="323"/>
    </location>
</feature>
<gene>
    <name evidence="2" type="ORF">MPSI1_003909</name>
</gene>
<feature type="compositionally biased region" description="Polar residues" evidence="1">
    <location>
        <begin position="665"/>
        <end position="688"/>
    </location>
</feature>
<feature type="compositionally biased region" description="Polar residues" evidence="1">
    <location>
        <begin position="560"/>
        <end position="575"/>
    </location>
</feature>
<feature type="compositionally biased region" description="Polar residues" evidence="1">
    <location>
        <begin position="469"/>
        <end position="485"/>
    </location>
</feature>
<feature type="compositionally biased region" description="Basic and acidic residues" evidence="1">
    <location>
        <begin position="1047"/>
        <end position="1059"/>
    </location>
</feature>
<dbReference type="EMBL" id="CP118381">
    <property type="protein sequence ID" value="WFD45231.1"/>
    <property type="molecule type" value="Genomic_DNA"/>
</dbReference>
<feature type="region of interest" description="Disordered" evidence="1">
    <location>
        <begin position="166"/>
        <end position="200"/>
    </location>
</feature>
<dbReference type="AlphaFoldDB" id="A0AAF0F8J9"/>
<feature type="compositionally biased region" description="Polar residues" evidence="1">
    <location>
        <begin position="771"/>
        <end position="786"/>
    </location>
</feature>
<evidence type="ECO:0000313" key="2">
    <source>
        <dbReference type="EMBL" id="WFD45231.1"/>
    </source>
</evidence>
<feature type="compositionally biased region" description="Polar residues" evidence="1">
    <location>
        <begin position="709"/>
        <end position="720"/>
    </location>
</feature>
<feature type="region of interest" description="Disordered" evidence="1">
    <location>
        <begin position="874"/>
        <end position="912"/>
    </location>
</feature>
<feature type="region of interest" description="Disordered" evidence="1">
    <location>
        <begin position="767"/>
        <end position="786"/>
    </location>
</feature>
<feature type="compositionally biased region" description="Polar residues" evidence="1">
    <location>
        <begin position="166"/>
        <end position="194"/>
    </location>
</feature>
<dbReference type="Proteomes" id="UP001214628">
    <property type="component" value="Chromosome 7"/>
</dbReference>
<reference evidence="2" key="1">
    <citation type="submission" date="2023-02" db="EMBL/GenBank/DDBJ databases">
        <title>Mating type loci evolution in Malassezia.</title>
        <authorList>
            <person name="Coelho M.A."/>
        </authorList>
    </citation>
    <scope>NUCLEOTIDE SEQUENCE</scope>
    <source>
        <strain evidence="2">CBS 14136</strain>
    </source>
</reference>